<comment type="caution">
    <text evidence="8">The sequence shown here is derived from an EMBL/GenBank/DDBJ whole genome shotgun (WGS) entry which is preliminary data.</text>
</comment>
<evidence type="ECO:0000256" key="5">
    <source>
        <dbReference type="ARBA" id="ARBA00023124"/>
    </source>
</evidence>
<comment type="similarity">
    <text evidence="1">Belongs to the SOS response-associated peptidase family.</text>
</comment>
<keyword evidence="6" id="KW-0238">DNA-binding</keyword>
<keyword evidence="2" id="KW-0645">Protease</keyword>
<protein>
    <recommendedName>
        <fullName evidence="9">SOS response-associated peptidase YedK</fullName>
    </recommendedName>
</protein>
<dbReference type="GO" id="GO:0106300">
    <property type="term" value="P:protein-DNA covalent cross-linking repair"/>
    <property type="evidence" value="ECO:0007669"/>
    <property type="project" value="InterPro"/>
</dbReference>
<evidence type="ECO:0000256" key="6">
    <source>
        <dbReference type="ARBA" id="ARBA00023125"/>
    </source>
</evidence>
<keyword evidence="7" id="KW-0456">Lyase</keyword>
<proteinExistence type="inferred from homology"/>
<evidence type="ECO:0000256" key="3">
    <source>
        <dbReference type="ARBA" id="ARBA00022763"/>
    </source>
</evidence>
<keyword evidence="4" id="KW-0378">Hydrolase</keyword>
<dbReference type="PANTHER" id="PTHR13604:SF0">
    <property type="entry name" value="ABASIC SITE PROCESSING PROTEIN HMCES"/>
    <property type="match status" value="1"/>
</dbReference>
<dbReference type="GO" id="GO:0003697">
    <property type="term" value="F:single-stranded DNA binding"/>
    <property type="evidence" value="ECO:0007669"/>
    <property type="project" value="InterPro"/>
</dbReference>
<dbReference type="InterPro" id="IPR003738">
    <property type="entry name" value="SRAP"/>
</dbReference>
<dbReference type="GO" id="GO:0006508">
    <property type="term" value="P:proteolysis"/>
    <property type="evidence" value="ECO:0007669"/>
    <property type="project" value="UniProtKB-KW"/>
</dbReference>
<dbReference type="PANTHER" id="PTHR13604">
    <property type="entry name" value="DC12-RELATED"/>
    <property type="match status" value="1"/>
</dbReference>
<dbReference type="GO" id="GO:0016829">
    <property type="term" value="F:lyase activity"/>
    <property type="evidence" value="ECO:0007669"/>
    <property type="project" value="UniProtKB-KW"/>
</dbReference>
<gene>
    <name evidence="8" type="ORF">SDC9_206405</name>
</gene>
<dbReference type="InterPro" id="IPR036590">
    <property type="entry name" value="SRAP-like"/>
</dbReference>
<dbReference type="Pfam" id="PF02586">
    <property type="entry name" value="SRAP"/>
    <property type="match status" value="1"/>
</dbReference>
<evidence type="ECO:0008006" key="9">
    <source>
        <dbReference type="Google" id="ProtNLM"/>
    </source>
</evidence>
<reference evidence="8" key="1">
    <citation type="submission" date="2019-08" db="EMBL/GenBank/DDBJ databases">
        <authorList>
            <person name="Kucharzyk K."/>
            <person name="Murdoch R.W."/>
            <person name="Higgins S."/>
            <person name="Loffler F."/>
        </authorList>
    </citation>
    <scope>NUCLEOTIDE SEQUENCE</scope>
</reference>
<dbReference type="Gene3D" id="3.90.1680.10">
    <property type="entry name" value="SOS response associated peptidase-like"/>
    <property type="match status" value="1"/>
</dbReference>
<organism evidence="8">
    <name type="scientific">bioreactor metagenome</name>
    <dbReference type="NCBI Taxonomy" id="1076179"/>
    <lineage>
        <taxon>unclassified sequences</taxon>
        <taxon>metagenomes</taxon>
        <taxon>ecological metagenomes</taxon>
    </lineage>
</organism>
<dbReference type="AlphaFoldDB" id="A0A645JE65"/>
<evidence type="ECO:0000256" key="4">
    <source>
        <dbReference type="ARBA" id="ARBA00022801"/>
    </source>
</evidence>
<evidence type="ECO:0000313" key="8">
    <source>
        <dbReference type="EMBL" id="MPN58694.1"/>
    </source>
</evidence>
<evidence type="ECO:0000256" key="2">
    <source>
        <dbReference type="ARBA" id="ARBA00022670"/>
    </source>
</evidence>
<name>A0A645JE65_9ZZZZ</name>
<accession>A0A645JE65</accession>
<dbReference type="EMBL" id="VSSQ01131729">
    <property type="protein sequence ID" value="MPN58694.1"/>
    <property type="molecule type" value="Genomic_DNA"/>
</dbReference>
<evidence type="ECO:0000256" key="7">
    <source>
        <dbReference type="ARBA" id="ARBA00023239"/>
    </source>
</evidence>
<dbReference type="GO" id="GO:0008233">
    <property type="term" value="F:peptidase activity"/>
    <property type="evidence" value="ECO:0007669"/>
    <property type="project" value="UniProtKB-KW"/>
</dbReference>
<evidence type="ECO:0000256" key="1">
    <source>
        <dbReference type="ARBA" id="ARBA00008136"/>
    </source>
</evidence>
<keyword evidence="3" id="KW-0227">DNA damage</keyword>
<sequence length="146" mass="16718">MDQLSSFKYAWKAGQRCIVPIESYYDPCWESGKAVRWQVRRRDRSPLGVAGLWNSWRAPDGQEVLSFTMLTVNADGHGVMGHMHRPEDEKRIVAILASDEYDQWLHAKPGQIKALLRCWPAVELDAIPAPQIPRNANTEMLQQTLF</sequence>
<dbReference type="SUPFAM" id="SSF143081">
    <property type="entry name" value="BB1717-like"/>
    <property type="match status" value="1"/>
</dbReference>
<keyword evidence="5" id="KW-0190">Covalent protein-DNA linkage</keyword>